<protein>
    <recommendedName>
        <fullName evidence="8">Recombinase domain-containing protein</fullName>
    </recommendedName>
</protein>
<keyword evidence="1" id="KW-0238">DNA-binding</keyword>
<dbReference type="GO" id="GO:0000150">
    <property type="term" value="F:DNA strand exchange activity"/>
    <property type="evidence" value="ECO:0007669"/>
    <property type="project" value="InterPro"/>
</dbReference>
<dbReference type="Pfam" id="PF00239">
    <property type="entry name" value="Resolvase"/>
    <property type="match status" value="1"/>
</dbReference>
<dbReference type="InterPro" id="IPR050639">
    <property type="entry name" value="SSR_resolvase"/>
</dbReference>
<dbReference type="OrthoDB" id="9791494at2"/>
<feature type="domain" description="Recombinase" evidence="5">
    <location>
        <begin position="176"/>
        <end position="292"/>
    </location>
</feature>
<dbReference type="InterPro" id="IPR036162">
    <property type="entry name" value="Resolvase-like_N_sf"/>
</dbReference>
<dbReference type="Gene3D" id="3.40.50.1390">
    <property type="entry name" value="Resolvase, N-terminal catalytic domain"/>
    <property type="match status" value="1"/>
</dbReference>
<evidence type="ECO:0000259" key="4">
    <source>
        <dbReference type="PROSITE" id="PS51736"/>
    </source>
</evidence>
<dbReference type="Gene3D" id="3.90.1750.20">
    <property type="entry name" value="Putative Large Serine Recombinase, Chain B, Domain 2"/>
    <property type="match status" value="1"/>
</dbReference>
<dbReference type="SUPFAM" id="SSF53041">
    <property type="entry name" value="Resolvase-like"/>
    <property type="match status" value="1"/>
</dbReference>
<dbReference type="Pfam" id="PF07508">
    <property type="entry name" value="Recombinase"/>
    <property type="match status" value="1"/>
</dbReference>
<feature type="coiled-coil region" evidence="3">
    <location>
        <begin position="380"/>
        <end position="448"/>
    </location>
</feature>
<dbReference type="EMBL" id="AGWY01000012">
    <property type="protein sequence ID" value="EKS33894.1"/>
    <property type="molecule type" value="Genomic_DNA"/>
</dbReference>
<dbReference type="CDD" id="cd00338">
    <property type="entry name" value="Ser_Recombinase"/>
    <property type="match status" value="1"/>
</dbReference>
<comment type="caution">
    <text evidence="6">The sequence shown here is derived from an EMBL/GenBank/DDBJ whole genome shotgun (WGS) entry which is preliminary data.</text>
</comment>
<keyword evidence="7" id="KW-1185">Reference proteome</keyword>
<name>K8NZI8_9BRAD</name>
<dbReference type="GO" id="GO:0003677">
    <property type="term" value="F:DNA binding"/>
    <property type="evidence" value="ECO:0007669"/>
    <property type="project" value="UniProtKB-KW"/>
</dbReference>
<sequence length="581" mass="64631">MKPKAYSYLRMSTDLQLKGDSRRRQLEASKAYAEAYELDLADDAQLEDIGISAFKGANVRDGALGIFLEAVKAGNVAKGSYLLVESLDRLSREEILHAQALFLSIIQSGINLVTLIDKKVYSASSTNIVDLITSLVIMERAHEESKTKSIRIGAAWKNKRAKAAADGQPMTARCPSWLRLSSDKTSFEEIPERVEIVRGIFSDSIAGIGMYSIATRLNDEGIPAFIGKNGWHQSSVDKVLQNRSVLGEFQPNVKVDGKRVPSGDPISNYYPAIIREDEFYQAQHARAARRVGGKGRKGPGYTNLFTGIARCAYCSGSIVFENKGPGTRGGTYLVCGSAQRGLGCSGTRWRYRDFEASFLAFVQELDIESIVRSDEDASKRKSLEKDLAALRGEIESVSNLMEKSYSLLNENAPAEFVAAKLREHGLKRDELLQRLQAKEAEHEQFLAHESRFYSSKEEIRDLVKHLQLPPSEELYKVRAQIAARLKALVHTLLIAPIGRLPISQRNIEQMKLLSPGENGVLAHMENLAADPDESRRYFTVGFQNNAVRAVFPKYGDPLQFEQQIVGARERGFEIVQPELAK</sequence>
<dbReference type="Pfam" id="PF13408">
    <property type="entry name" value="Zn_ribbon_recom"/>
    <property type="match status" value="1"/>
</dbReference>
<keyword evidence="3" id="KW-0175">Coiled coil</keyword>
<dbReference type="InterPro" id="IPR006119">
    <property type="entry name" value="Resolv_N"/>
</dbReference>
<dbReference type="PATRIC" id="fig|883079.3.peg.3074"/>
<reference evidence="6 7" key="1">
    <citation type="submission" date="2012-04" db="EMBL/GenBank/DDBJ databases">
        <title>The Genome Sequence of Afipia clevelandensis ATCC 49720.</title>
        <authorList>
            <consortium name="The Broad Institute Genome Sequencing Platform"/>
            <person name="Earl A."/>
            <person name="Ward D."/>
            <person name="Feldgarden M."/>
            <person name="Gevers D."/>
            <person name="Huys G."/>
            <person name="Walker B."/>
            <person name="Young S.K."/>
            <person name="Zeng Q."/>
            <person name="Gargeya S."/>
            <person name="Fitzgerald M."/>
            <person name="Haas B."/>
            <person name="Abouelleil A."/>
            <person name="Alvarado L."/>
            <person name="Arachchi H.M."/>
            <person name="Berlin A."/>
            <person name="Chapman S.B."/>
            <person name="Goldberg J."/>
            <person name="Griggs A."/>
            <person name="Gujja S."/>
            <person name="Hansen M."/>
            <person name="Howarth C."/>
            <person name="Imamovic A."/>
            <person name="Larimer J."/>
            <person name="McCowen C."/>
            <person name="Montmayeur A."/>
            <person name="Murphy C."/>
            <person name="Neiman D."/>
            <person name="Pearson M."/>
            <person name="Priest M."/>
            <person name="Roberts A."/>
            <person name="Saif S."/>
            <person name="Shea T."/>
            <person name="Sisk P."/>
            <person name="Sykes S."/>
            <person name="Wortman J."/>
            <person name="Nusbaum C."/>
            <person name="Birren B."/>
        </authorList>
    </citation>
    <scope>NUCLEOTIDE SEQUENCE [LARGE SCALE GENOMIC DNA]</scope>
    <source>
        <strain evidence="6 7">ATCC 49720</strain>
    </source>
</reference>
<evidence type="ECO:0008006" key="8">
    <source>
        <dbReference type="Google" id="ProtNLM"/>
    </source>
</evidence>
<proteinExistence type="predicted"/>
<dbReference type="RefSeq" id="WP_002713884.1">
    <property type="nucleotide sequence ID" value="NZ_KB375281.1"/>
</dbReference>
<accession>K8NZI8</accession>
<dbReference type="PANTHER" id="PTHR30461">
    <property type="entry name" value="DNA-INVERTASE FROM LAMBDOID PROPHAGE"/>
    <property type="match status" value="1"/>
</dbReference>
<dbReference type="AlphaFoldDB" id="K8NZI8"/>
<evidence type="ECO:0000259" key="5">
    <source>
        <dbReference type="PROSITE" id="PS51737"/>
    </source>
</evidence>
<keyword evidence="2" id="KW-0233">DNA recombination</keyword>
<dbReference type="PROSITE" id="PS51737">
    <property type="entry name" value="RECOMBINASE_DNA_BIND"/>
    <property type="match status" value="1"/>
</dbReference>
<evidence type="ECO:0000256" key="3">
    <source>
        <dbReference type="SAM" id="Coils"/>
    </source>
</evidence>
<evidence type="ECO:0000313" key="6">
    <source>
        <dbReference type="EMBL" id="EKS33894.1"/>
    </source>
</evidence>
<evidence type="ECO:0000256" key="1">
    <source>
        <dbReference type="ARBA" id="ARBA00023125"/>
    </source>
</evidence>
<dbReference type="InterPro" id="IPR011109">
    <property type="entry name" value="DNA_bind_recombinase_dom"/>
</dbReference>
<feature type="domain" description="Resolvase/invertase-type recombinase catalytic" evidence="4">
    <location>
        <begin position="4"/>
        <end position="163"/>
    </location>
</feature>
<dbReference type="SMART" id="SM00857">
    <property type="entry name" value="Resolvase"/>
    <property type="match status" value="1"/>
</dbReference>
<evidence type="ECO:0000313" key="7">
    <source>
        <dbReference type="Proteomes" id="UP000001095"/>
    </source>
</evidence>
<dbReference type="InterPro" id="IPR025827">
    <property type="entry name" value="Zn_ribbon_recom_dom"/>
</dbReference>
<evidence type="ECO:0000256" key="2">
    <source>
        <dbReference type="ARBA" id="ARBA00023172"/>
    </source>
</evidence>
<dbReference type="Proteomes" id="UP000001095">
    <property type="component" value="Unassembled WGS sequence"/>
</dbReference>
<dbReference type="PANTHER" id="PTHR30461:SF2">
    <property type="entry name" value="SERINE RECOMBINASE PINE-RELATED"/>
    <property type="match status" value="1"/>
</dbReference>
<dbReference type="PROSITE" id="PS51736">
    <property type="entry name" value="RECOMBINASES_3"/>
    <property type="match status" value="1"/>
</dbReference>
<gene>
    <name evidence="6" type="ORF">HMPREF9696_03014</name>
</gene>
<organism evidence="6 7">
    <name type="scientific">Afipia clevelandensis ATCC 49720</name>
    <dbReference type="NCBI Taxonomy" id="883079"/>
    <lineage>
        <taxon>Bacteria</taxon>
        <taxon>Pseudomonadati</taxon>
        <taxon>Pseudomonadota</taxon>
        <taxon>Alphaproteobacteria</taxon>
        <taxon>Hyphomicrobiales</taxon>
        <taxon>Nitrobacteraceae</taxon>
        <taxon>Afipia</taxon>
    </lineage>
</organism>
<dbReference type="InterPro" id="IPR038109">
    <property type="entry name" value="DNA_bind_recomb_sf"/>
</dbReference>
<dbReference type="HOGENOM" id="CLU_030020_2_0_5"/>